<evidence type="ECO:0000256" key="2">
    <source>
        <dbReference type="ARBA" id="ARBA00022448"/>
    </source>
</evidence>
<evidence type="ECO:0000313" key="6">
    <source>
        <dbReference type="EMBL" id="KAI5435025.1"/>
    </source>
</evidence>
<dbReference type="InterPro" id="IPR004140">
    <property type="entry name" value="Exo70"/>
</dbReference>
<feature type="domain" description="Exocyst complex subunit Exo70 C-terminal" evidence="5">
    <location>
        <begin position="347"/>
        <end position="467"/>
    </location>
</feature>
<evidence type="ECO:0000256" key="3">
    <source>
        <dbReference type="RuleBase" id="RU365026"/>
    </source>
</evidence>
<dbReference type="PANTHER" id="PTHR12542">
    <property type="entry name" value="EXOCYST COMPLEX PROTEIN EXO70"/>
    <property type="match status" value="1"/>
</dbReference>
<keyword evidence="3" id="KW-0653">Protein transport</keyword>
<dbReference type="PANTHER" id="PTHR12542:SF96">
    <property type="entry name" value="EXOCYST COMPLEX COMPONENT EXO70B1"/>
    <property type="match status" value="1"/>
</dbReference>
<keyword evidence="2 3" id="KW-0813">Transport</keyword>
<accession>A0A9D4YCI4</accession>
<dbReference type="GO" id="GO:0043565">
    <property type="term" value="F:sequence-specific DNA binding"/>
    <property type="evidence" value="ECO:0007669"/>
    <property type="project" value="InterPro"/>
</dbReference>
<evidence type="ECO:0000259" key="5">
    <source>
        <dbReference type="Pfam" id="PF03081"/>
    </source>
</evidence>
<comment type="caution">
    <text evidence="6">The sequence shown here is derived from an EMBL/GenBank/DDBJ whole genome shotgun (WGS) entry which is preliminary data.</text>
</comment>
<dbReference type="GO" id="GO:0015031">
    <property type="term" value="P:protein transport"/>
    <property type="evidence" value="ECO:0007669"/>
    <property type="project" value="UniProtKB-KW"/>
</dbReference>
<dbReference type="AlphaFoldDB" id="A0A9D4YCI4"/>
<gene>
    <name evidence="6" type="ORF">KIW84_021745</name>
</gene>
<reference evidence="6 7" key="1">
    <citation type="journal article" date="2022" name="Nat. Genet.">
        <title>Improved pea reference genome and pan-genome highlight genomic features and evolutionary characteristics.</title>
        <authorList>
            <person name="Yang T."/>
            <person name="Liu R."/>
            <person name="Luo Y."/>
            <person name="Hu S."/>
            <person name="Wang D."/>
            <person name="Wang C."/>
            <person name="Pandey M.K."/>
            <person name="Ge S."/>
            <person name="Xu Q."/>
            <person name="Li N."/>
            <person name="Li G."/>
            <person name="Huang Y."/>
            <person name="Saxena R.K."/>
            <person name="Ji Y."/>
            <person name="Li M."/>
            <person name="Yan X."/>
            <person name="He Y."/>
            <person name="Liu Y."/>
            <person name="Wang X."/>
            <person name="Xiang C."/>
            <person name="Varshney R.K."/>
            <person name="Ding H."/>
            <person name="Gao S."/>
            <person name="Zong X."/>
        </authorList>
    </citation>
    <scope>NUCLEOTIDE SEQUENCE [LARGE SCALE GENOMIC DNA]</scope>
    <source>
        <strain evidence="6 7">cv. Zhongwan 6</strain>
    </source>
</reference>
<dbReference type="GO" id="GO:0000145">
    <property type="term" value="C:exocyst"/>
    <property type="evidence" value="ECO:0007669"/>
    <property type="project" value="InterPro"/>
</dbReference>
<name>A0A9D4YCI4_PEA</name>
<keyword evidence="7" id="KW-1185">Reference proteome</keyword>
<evidence type="ECO:0000313" key="7">
    <source>
        <dbReference type="Proteomes" id="UP001058974"/>
    </source>
</evidence>
<evidence type="ECO:0000256" key="4">
    <source>
        <dbReference type="SAM" id="Phobius"/>
    </source>
</evidence>
<dbReference type="InterPro" id="IPR046364">
    <property type="entry name" value="Exo70_C"/>
</dbReference>
<feature type="transmembrane region" description="Helical" evidence="4">
    <location>
        <begin position="83"/>
        <end position="102"/>
    </location>
</feature>
<dbReference type="Gene3D" id="2.20.25.80">
    <property type="entry name" value="WRKY domain"/>
    <property type="match status" value="1"/>
</dbReference>
<feature type="transmembrane region" description="Helical" evidence="4">
    <location>
        <begin position="51"/>
        <end position="71"/>
    </location>
</feature>
<protein>
    <recommendedName>
        <fullName evidence="3">Exocyst subunit Exo70 family protein</fullName>
    </recommendedName>
</protein>
<evidence type="ECO:0000256" key="1">
    <source>
        <dbReference type="ARBA" id="ARBA00006756"/>
    </source>
</evidence>
<dbReference type="Gramene" id="Psat02G0174500-T1">
    <property type="protein sequence ID" value="KAI5435025.1"/>
    <property type="gene ID" value="KIW84_021745"/>
</dbReference>
<feature type="domain" description="Exocyst complex subunit Exo70 C-terminal" evidence="5">
    <location>
        <begin position="478"/>
        <end position="542"/>
    </location>
</feature>
<comment type="function">
    <text evidence="3">Component of the exocyst complex.</text>
</comment>
<dbReference type="GO" id="GO:0006887">
    <property type="term" value="P:exocytosis"/>
    <property type="evidence" value="ECO:0007669"/>
    <property type="project" value="UniProtKB-KW"/>
</dbReference>
<organism evidence="6 7">
    <name type="scientific">Pisum sativum</name>
    <name type="common">Garden pea</name>
    <name type="synonym">Lathyrus oleraceus</name>
    <dbReference type="NCBI Taxonomy" id="3888"/>
    <lineage>
        <taxon>Eukaryota</taxon>
        <taxon>Viridiplantae</taxon>
        <taxon>Streptophyta</taxon>
        <taxon>Embryophyta</taxon>
        <taxon>Tracheophyta</taxon>
        <taxon>Spermatophyta</taxon>
        <taxon>Magnoliopsida</taxon>
        <taxon>eudicotyledons</taxon>
        <taxon>Gunneridae</taxon>
        <taxon>Pentapetalae</taxon>
        <taxon>rosids</taxon>
        <taxon>fabids</taxon>
        <taxon>Fabales</taxon>
        <taxon>Fabaceae</taxon>
        <taxon>Papilionoideae</taxon>
        <taxon>50 kb inversion clade</taxon>
        <taxon>NPAAA clade</taxon>
        <taxon>Hologalegina</taxon>
        <taxon>IRL clade</taxon>
        <taxon>Fabeae</taxon>
        <taxon>Lathyrus</taxon>
    </lineage>
</organism>
<dbReference type="GO" id="GO:0003700">
    <property type="term" value="F:DNA-binding transcription factor activity"/>
    <property type="evidence" value="ECO:0007669"/>
    <property type="project" value="InterPro"/>
</dbReference>
<dbReference type="SUPFAM" id="SSF74788">
    <property type="entry name" value="Cullin repeat-like"/>
    <property type="match status" value="1"/>
</dbReference>
<feature type="transmembrane region" description="Helical" evidence="4">
    <location>
        <begin position="108"/>
        <end position="124"/>
    </location>
</feature>
<feature type="transmembrane region" description="Helical" evidence="4">
    <location>
        <begin position="136"/>
        <end position="164"/>
    </location>
</feature>
<dbReference type="GO" id="GO:0005546">
    <property type="term" value="F:phosphatidylinositol-4,5-bisphosphate binding"/>
    <property type="evidence" value="ECO:0007669"/>
    <property type="project" value="InterPro"/>
</dbReference>
<dbReference type="InterPro" id="IPR036576">
    <property type="entry name" value="WRKY_dom_sf"/>
</dbReference>
<comment type="similarity">
    <text evidence="1 3">Belongs to the EXO70 family.</text>
</comment>
<feature type="transmembrane region" description="Helical" evidence="4">
    <location>
        <begin position="20"/>
        <end position="39"/>
    </location>
</feature>
<dbReference type="InterPro" id="IPR016159">
    <property type="entry name" value="Cullin_repeat-like_dom_sf"/>
</dbReference>
<dbReference type="Gene3D" id="1.20.1280.170">
    <property type="entry name" value="Exocyst complex component Exo70"/>
    <property type="match status" value="2"/>
</dbReference>
<keyword evidence="4" id="KW-0472">Membrane</keyword>
<keyword evidence="3" id="KW-0268">Exocytosis</keyword>
<sequence length="624" mass="71832">MTHILTQICRWVVQPEVWRFIGFASAVVGLVCYALSSSFNYLFGDWNLLKIFLYFVFSFIISLMIFFAKLLQHSTSLRFKAHTAFLVLAITSLYSFFFDKVVNGKPDAYSLISCASFAIMSLSLSRQTQCGFEIDLLYFFLGCLIVQLMKIKLQLFIVGAAFSYSLIILRSSFSSIDAEANNPHSDLQDGNSVVLSMDSLQLANTDIASASNSSSIGSPQSVFTTNISSMMEQLQTFVTALRQENSGFVQMLLDHVKNYVEEYSEWRVTDPNYLMDALKPETIKGLEEIAKVMMNAGFEKDFSEVYINCRRECLNECLMHRLFGLQKLSVEEVQNLPWDILEAQIEKWIKTFNVALKILFPGERRLCDRIFFGSSLAADFSFMEICRGYTVQLLNFSEFITTGSRSPERLFKMLEVLETLRHLIPEIESLFCDEYSASLRNEANTIWKRLEEAIRGIFIELEDLIDSPSLYGQKPRNIDELEFNLNAKSKFYDGSSLGDIFLMNNDTYIVPITKENELETLLGKDWILQYALKVWHNNGQYKMGTITPELDHEVYVKDSEASPSQPRARRRKTVQKIRLRTLVISPAPQFEHTNKVPQDVFTWRKYGMKEILGYKYPRYVRSIN</sequence>
<keyword evidence="4" id="KW-0812">Transmembrane</keyword>
<dbReference type="Pfam" id="PF03081">
    <property type="entry name" value="Exo70_C"/>
    <property type="match status" value="2"/>
</dbReference>
<dbReference type="EMBL" id="JAMSHJ010000002">
    <property type="protein sequence ID" value="KAI5435025.1"/>
    <property type="molecule type" value="Genomic_DNA"/>
</dbReference>
<keyword evidence="4" id="KW-1133">Transmembrane helix</keyword>
<proteinExistence type="inferred from homology"/>
<dbReference type="Proteomes" id="UP001058974">
    <property type="component" value="Chromosome 2"/>
</dbReference>